<proteinExistence type="predicted"/>
<dbReference type="EMBL" id="JARQZJ010000124">
    <property type="protein sequence ID" value="KAK9890028.1"/>
    <property type="molecule type" value="Genomic_DNA"/>
</dbReference>
<protein>
    <submittedName>
        <fullName evidence="2">Uncharacterized protein</fullName>
    </submittedName>
</protein>
<dbReference type="AlphaFoldDB" id="A0AAW1VCD7"/>
<comment type="caution">
    <text evidence="2">The sequence shown here is derived from an EMBL/GenBank/DDBJ whole genome shotgun (WGS) entry which is preliminary data.</text>
</comment>
<evidence type="ECO:0000256" key="1">
    <source>
        <dbReference type="SAM" id="MobiDB-lite"/>
    </source>
</evidence>
<accession>A0AAW1VCD7</accession>
<evidence type="ECO:0000313" key="3">
    <source>
        <dbReference type="Proteomes" id="UP001431783"/>
    </source>
</evidence>
<reference evidence="2 3" key="1">
    <citation type="submission" date="2023-03" db="EMBL/GenBank/DDBJ databases">
        <title>Genome insight into feeding habits of ladybird beetles.</title>
        <authorList>
            <person name="Li H.-S."/>
            <person name="Huang Y.-H."/>
            <person name="Pang H."/>
        </authorList>
    </citation>
    <scope>NUCLEOTIDE SEQUENCE [LARGE SCALE GENOMIC DNA]</scope>
    <source>
        <strain evidence="2">SYSU_2023b</strain>
        <tissue evidence="2">Whole body</tissue>
    </source>
</reference>
<gene>
    <name evidence="2" type="ORF">WA026_008835</name>
</gene>
<sequence>MDRVELELKFEYEAGPEDHDIAYLHLPELSPDSNPLKYARDSPQKPLTGHQPPLTYRKGEIDSKILL</sequence>
<name>A0AAW1VCD7_9CUCU</name>
<feature type="region of interest" description="Disordered" evidence="1">
    <location>
        <begin position="32"/>
        <end position="55"/>
    </location>
</feature>
<organism evidence="2 3">
    <name type="scientific">Henosepilachna vigintioctopunctata</name>
    <dbReference type="NCBI Taxonomy" id="420089"/>
    <lineage>
        <taxon>Eukaryota</taxon>
        <taxon>Metazoa</taxon>
        <taxon>Ecdysozoa</taxon>
        <taxon>Arthropoda</taxon>
        <taxon>Hexapoda</taxon>
        <taxon>Insecta</taxon>
        <taxon>Pterygota</taxon>
        <taxon>Neoptera</taxon>
        <taxon>Endopterygota</taxon>
        <taxon>Coleoptera</taxon>
        <taxon>Polyphaga</taxon>
        <taxon>Cucujiformia</taxon>
        <taxon>Coccinelloidea</taxon>
        <taxon>Coccinellidae</taxon>
        <taxon>Epilachninae</taxon>
        <taxon>Epilachnini</taxon>
        <taxon>Henosepilachna</taxon>
    </lineage>
</organism>
<keyword evidence="3" id="KW-1185">Reference proteome</keyword>
<dbReference type="Proteomes" id="UP001431783">
    <property type="component" value="Unassembled WGS sequence"/>
</dbReference>
<evidence type="ECO:0000313" key="2">
    <source>
        <dbReference type="EMBL" id="KAK9890028.1"/>
    </source>
</evidence>